<gene>
    <name evidence="2" type="ORF">QBC40DRAFT_346295</name>
</gene>
<reference evidence="2" key="1">
    <citation type="journal article" date="2023" name="Mol. Phylogenet. Evol.">
        <title>Genome-scale phylogeny and comparative genomics of the fungal order Sordariales.</title>
        <authorList>
            <person name="Hensen N."/>
            <person name="Bonometti L."/>
            <person name="Westerberg I."/>
            <person name="Brannstrom I.O."/>
            <person name="Guillou S."/>
            <person name="Cros-Aarteil S."/>
            <person name="Calhoun S."/>
            <person name="Haridas S."/>
            <person name="Kuo A."/>
            <person name="Mondo S."/>
            <person name="Pangilinan J."/>
            <person name="Riley R."/>
            <person name="LaButti K."/>
            <person name="Andreopoulos B."/>
            <person name="Lipzen A."/>
            <person name="Chen C."/>
            <person name="Yan M."/>
            <person name="Daum C."/>
            <person name="Ng V."/>
            <person name="Clum A."/>
            <person name="Steindorff A."/>
            <person name="Ohm R.A."/>
            <person name="Martin F."/>
            <person name="Silar P."/>
            <person name="Natvig D.O."/>
            <person name="Lalanne C."/>
            <person name="Gautier V."/>
            <person name="Ament-Velasquez S.L."/>
            <person name="Kruys A."/>
            <person name="Hutchinson M.I."/>
            <person name="Powell A.J."/>
            <person name="Barry K."/>
            <person name="Miller A.N."/>
            <person name="Grigoriev I.V."/>
            <person name="Debuchy R."/>
            <person name="Gladieux P."/>
            <person name="Hiltunen Thoren M."/>
            <person name="Johannesson H."/>
        </authorList>
    </citation>
    <scope>NUCLEOTIDE SEQUENCE</scope>
    <source>
        <strain evidence="2">CBS 315.58</strain>
    </source>
</reference>
<accession>A0AAN6XPN7</accession>
<sequence>MVERQLQFLDPRPVSLILYCLPSQPPIEAEKHQFSASRWRWWAPELAKSPQVFYAAMARPKAQTSISRPQLDNTIVFSIGPGARAQEVHRDDMIHHNPPTVITADQYKIGRDTSIGWFEASKKTTRANGAAHPREPSLGSNEAPK</sequence>
<feature type="region of interest" description="Disordered" evidence="1">
    <location>
        <begin position="123"/>
        <end position="145"/>
    </location>
</feature>
<comment type="caution">
    <text evidence="2">The sequence shown here is derived from an EMBL/GenBank/DDBJ whole genome shotgun (WGS) entry which is preliminary data.</text>
</comment>
<dbReference type="Gene3D" id="2.60.120.620">
    <property type="entry name" value="q2cbj1_9rhob like domain"/>
    <property type="match status" value="1"/>
</dbReference>
<evidence type="ECO:0000256" key="1">
    <source>
        <dbReference type="SAM" id="MobiDB-lite"/>
    </source>
</evidence>
<dbReference type="EMBL" id="MU863889">
    <property type="protein sequence ID" value="KAK4203446.1"/>
    <property type="molecule type" value="Genomic_DNA"/>
</dbReference>
<proteinExistence type="predicted"/>
<dbReference type="Proteomes" id="UP001303160">
    <property type="component" value="Unassembled WGS sequence"/>
</dbReference>
<evidence type="ECO:0000313" key="2">
    <source>
        <dbReference type="EMBL" id="KAK4203446.1"/>
    </source>
</evidence>
<name>A0AAN6XPN7_9PEZI</name>
<organism evidence="2 3">
    <name type="scientific">Triangularia verruculosa</name>
    <dbReference type="NCBI Taxonomy" id="2587418"/>
    <lineage>
        <taxon>Eukaryota</taxon>
        <taxon>Fungi</taxon>
        <taxon>Dikarya</taxon>
        <taxon>Ascomycota</taxon>
        <taxon>Pezizomycotina</taxon>
        <taxon>Sordariomycetes</taxon>
        <taxon>Sordariomycetidae</taxon>
        <taxon>Sordariales</taxon>
        <taxon>Podosporaceae</taxon>
        <taxon>Triangularia</taxon>
    </lineage>
</organism>
<reference evidence="2" key="2">
    <citation type="submission" date="2023-05" db="EMBL/GenBank/DDBJ databases">
        <authorList>
            <consortium name="Lawrence Berkeley National Laboratory"/>
            <person name="Steindorff A."/>
            <person name="Hensen N."/>
            <person name="Bonometti L."/>
            <person name="Westerberg I."/>
            <person name="Brannstrom I.O."/>
            <person name="Guillou S."/>
            <person name="Cros-Aarteil S."/>
            <person name="Calhoun S."/>
            <person name="Haridas S."/>
            <person name="Kuo A."/>
            <person name="Mondo S."/>
            <person name="Pangilinan J."/>
            <person name="Riley R."/>
            <person name="Labutti K."/>
            <person name="Andreopoulos B."/>
            <person name="Lipzen A."/>
            <person name="Chen C."/>
            <person name="Yanf M."/>
            <person name="Daum C."/>
            <person name="Ng V."/>
            <person name="Clum A."/>
            <person name="Ohm R."/>
            <person name="Martin F."/>
            <person name="Silar P."/>
            <person name="Natvig D."/>
            <person name="Lalanne C."/>
            <person name="Gautier V."/>
            <person name="Ament-Velasquez S.L."/>
            <person name="Kruys A."/>
            <person name="Hutchinson M.I."/>
            <person name="Powell A.J."/>
            <person name="Barry K."/>
            <person name="Miller A.N."/>
            <person name="Grigoriev I.V."/>
            <person name="Debuchy R."/>
            <person name="Gladieux P."/>
            <person name="Thoren M.H."/>
            <person name="Johannesson H."/>
        </authorList>
    </citation>
    <scope>NUCLEOTIDE SEQUENCE</scope>
    <source>
        <strain evidence="2">CBS 315.58</strain>
    </source>
</reference>
<protein>
    <submittedName>
        <fullName evidence="2">Uncharacterized protein</fullName>
    </submittedName>
</protein>
<keyword evidence="3" id="KW-1185">Reference proteome</keyword>
<dbReference type="AlphaFoldDB" id="A0AAN6XPN7"/>
<evidence type="ECO:0000313" key="3">
    <source>
        <dbReference type="Proteomes" id="UP001303160"/>
    </source>
</evidence>